<dbReference type="GO" id="GO:0043565">
    <property type="term" value="F:sequence-specific DNA binding"/>
    <property type="evidence" value="ECO:0007669"/>
    <property type="project" value="InterPro"/>
</dbReference>
<dbReference type="SMART" id="SM00760">
    <property type="entry name" value="Bac_DnaA_C"/>
    <property type="match status" value="1"/>
</dbReference>
<dbReference type="GO" id="GO:0006275">
    <property type="term" value="P:regulation of DNA replication"/>
    <property type="evidence" value="ECO:0007669"/>
    <property type="project" value="InterPro"/>
</dbReference>
<dbReference type="SUPFAM" id="SSF48295">
    <property type="entry name" value="TrpR-like"/>
    <property type="match status" value="1"/>
</dbReference>
<name>A0A932M0P6_UNCTE</name>
<dbReference type="InterPro" id="IPR010921">
    <property type="entry name" value="Trp_repressor/repl_initiator"/>
</dbReference>
<dbReference type="GO" id="GO:0006270">
    <property type="term" value="P:DNA replication initiation"/>
    <property type="evidence" value="ECO:0007669"/>
    <property type="project" value="InterPro"/>
</dbReference>
<dbReference type="GO" id="GO:0005524">
    <property type="term" value="F:ATP binding"/>
    <property type="evidence" value="ECO:0007669"/>
    <property type="project" value="InterPro"/>
</dbReference>
<evidence type="ECO:0000259" key="1">
    <source>
        <dbReference type="SMART" id="SM00760"/>
    </source>
</evidence>
<protein>
    <recommendedName>
        <fullName evidence="1">Chromosomal replication initiator DnaA C-terminal domain-containing protein</fullName>
    </recommendedName>
</protein>
<dbReference type="Proteomes" id="UP000741360">
    <property type="component" value="Unassembled WGS sequence"/>
</dbReference>
<dbReference type="Gene3D" id="1.10.1750.10">
    <property type="match status" value="1"/>
</dbReference>
<reference evidence="2" key="1">
    <citation type="submission" date="2020-07" db="EMBL/GenBank/DDBJ databases">
        <title>Huge and variable diversity of episymbiotic CPR bacteria and DPANN archaea in groundwater ecosystems.</title>
        <authorList>
            <person name="He C.Y."/>
            <person name="Keren R."/>
            <person name="Whittaker M."/>
            <person name="Farag I.F."/>
            <person name="Doudna J."/>
            <person name="Cate J.H.D."/>
            <person name="Banfield J.F."/>
        </authorList>
    </citation>
    <scope>NUCLEOTIDE SEQUENCE</scope>
    <source>
        <strain evidence="2">NC_groundwater_717_Ag_S-0.2um_59_8</strain>
    </source>
</reference>
<evidence type="ECO:0000313" key="2">
    <source>
        <dbReference type="EMBL" id="MBI3015293.1"/>
    </source>
</evidence>
<proteinExistence type="predicted"/>
<gene>
    <name evidence="2" type="ORF">HYY65_09595</name>
</gene>
<accession>A0A932M0P6</accession>
<dbReference type="AlphaFoldDB" id="A0A932M0P6"/>
<feature type="domain" description="Chromosomal replication initiator DnaA C-terminal" evidence="1">
    <location>
        <begin position="61"/>
        <end position="125"/>
    </location>
</feature>
<organism evidence="2 3">
    <name type="scientific">Tectimicrobiota bacterium</name>
    <dbReference type="NCBI Taxonomy" id="2528274"/>
    <lineage>
        <taxon>Bacteria</taxon>
        <taxon>Pseudomonadati</taxon>
        <taxon>Nitrospinota/Tectimicrobiota group</taxon>
        <taxon>Candidatus Tectimicrobiota</taxon>
    </lineage>
</organism>
<comment type="caution">
    <text evidence="2">The sequence shown here is derived from an EMBL/GenBank/DDBJ whole genome shotgun (WGS) entry which is preliminary data.</text>
</comment>
<dbReference type="EMBL" id="JACPSX010000182">
    <property type="protein sequence ID" value="MBI3015293.1"/>
    <property type="molecule type" value="Genomic_DNA"/>
</dbReference>
<sequence length="141" mass="15425">MGGGLVRSLGGWSQVLSLRRKGGRVASDERILGSGEFIEQLLADAASREKETLRLSRKIVDLASLAEKIASGQEVTEEELRSGSRRRGVVRTRRVFCQVAVKSLGYSGAEVARFLGVTTSSVNRLAVSDELPESMRYREVL</sequence>
<dbReference type="InterPro" id="IPR013159">
    <property type="entry name" value="DnaA_C"/>
</dbReference>
<evidence type="ECO:0000313" key="3">
    <source>
        <dbReference type="Proteomes" id="UP000741360"/>
    </source>
</evidence>